<evidence type="ECO:0000313" key="2">
    <source>
        <dbReference type="EMBL" id="CAK5267452.1"/>
    </source>
</evidence>
<feature type="chain" id="PRO_5042440736" evidence="1">
    <location>
        <begin position="21"/>
        <end position="71"/>
    </location>
</feature>
<dbReference type="EMBL" id="CAVNYO010000122">
    <property type="protein sequence ID" value="CAK5267452.1"/>
    <property type="molecule type" value="Genomic_DNA"/>
</dbReference>
<evidence type="ECO:0000313" key="4">
    <source>
        <dbReference type="Proteomes" id="UP001295794"/>
    </source>
</evidence>
<comment type="caution">
    <text evidence="2">The sequence shown here is derived from an EMBL/GenBank/DDBJ whole genome shotgun (WGS) entry which is preliminary data.</text>
</comment>
<name>A0AAD2H4G3_9AGAR</name>
<dbReference type="EMBL" id="CAVNYO010000399">
    <property type="protein sequence ID" value="CAK5273709.1"/>
    <property type="molecule type" value="Genomic_DNA"/>
</dbReference>
<dbReference type="Proteomes" id="UP001295794">
    <property type="component" value="Unassembled WGS sequence"/>
</dbReference>
<evidence type="ECO:0000313" key="3">
    <source>
        <dbReference type="EMBL" id="CAK5273709.1"/>
    </source>
</evidence>
<accession>A0AAD2H4G3</accession>
<sequence>MRFASTILAVFALAATTVVATAPVEARIIIPTTTCPPWTGPTVRAVPEARDCIRGRCAKREPVEPRILCLQ</sequence>
<feature type="signal peptide" evidence="1">
    <location>
        <begin position="1"/>
        <end position="20"/>
    </location>
</feature>
<dbReference type="AlphaFoldDB" id="A0AAD2H4G3"/>
<reference evidence="2" key="1">
    <citation type="submission" date="2023-11" db="EMBL/GenBank/DDBJ databases">
        <authorList>
            <person name="De Vega J J."/>
            <person name="De Vega J J."/>
        </authorList>
    </citation>
    <scope>NUCLEOTIDE SEQUENCE</scope>
</reference>
<proteinExistence type="predicted"/>
<protein>
    <submittedName>
        <fullName evidence="2">Uncharacterized protein</fullName>
    </submittedName>
</protein>
<evidence type="ECO:0000256" key="1">
    <source>
        <dbReference type="SAM" id="SignalP"/>
    </source>
</evidence>
<keyword evidence="4" id="KW-1185">Reference proteome</keyword>
<organism evidence="2 4">
    <name type="scientific">Mycena citricolor</name>
    <dbReference type="NCBI Taxonomy" id="2018698"/>
    <lineage>
        <taxon>Eukaryota</taxon>
        <taxon>Fungi</taxon>
        <taxon>Dikarya</taxon>
        <taxon>Basidiomycota</taxon>
        <taxon>Agaricomycotina</taxon>
        <taxon>Agaricomycetes</taxon>
        <taxon>Agaricomycetidae</taxon>
        <taxon>Agaricales</taxon>
        <taxon>Marasmiineae</taxon>
        <taxon>Mycenaceae</taxon>
        <taxon>Mycena</taxon>
    </lineage>
</organism>
<keyword evidence="1" id="KW-0732">Signal</keyword>
<gene>
    <name evidence="3" type="ORF">MYCIT1_LOCUS20357</name>
    <name evidence="2" type="ORF">MYCIT1_LOCUS9968</name>
</gene>